<dbReference type="EMBL" id="BT146419">
    <property type="protein sequence ID" value="AFK46213.1"/>
    <property type="molecule type" value="mRNA"/>
</dbReference>
<name>B7FFH8_MEDTR</name>
<evidence type="ECO:0000313" key="1">
    <source>
        <dbReference type="EMBL" id="ACJ83376.1"/>
    </source>
</evidence>
<dbReference type="PANTHER" id="PTHR36333:SF1">
    <property type="entry name" value="DIMETHYLALLYL, ADENOSINE TRNA METHYLTHIOTRANSFERASE"/>
    <property type="match status" value="1"/>
</dbReference>
<dbReference type="PANTHER" id="PTHR36333">
    <property type="entry name" value="DIMETHYLALLYL, ADENOSINE TRNA METHYLTHIOTRANSFERASE"/>
    <property type="match status" value="1"/>
</dbReference>
<dbReference type="EMBL" id="BT050707">
    <property type="protein sequence ID" value="ACJ83376.1"/>
    <property type="molecule type" value="mRNA"/>
</dbReference>
<evidence type="ECO:0000313" key="2">
    <source>
        <dbReference type="EMBL" id="AFK46213.1"/>
    </source>
</evidence>
<reference evidence="1" key="1">
    <citation type="submission" date="2008-12" db="EMBL/GenBank/DDBJ databases">
        <title>Medicago truncatula full length cdna cloning project.</title>
        <authorList>
            <person name="Moskal W."/>
            <person name="Chan A."/>
            <person name="Cheung F."/>
            <person name="Xiao Y."/>
            <person name="Town C.D."/>
        </authorList>
    </citation>
    <scope>NUCLEOTIDE SEQUENCE</scope>
</reference>
<proteinExistence type="evidence at transcript level"/>
<protein>
    <submittedName>
        <fullName evidence="1">Uncharacterized protein</fullName>
    </submittedName>
</protein>
<reference evidence="2" key="2">
    <citation type="submission" date="2012-05" db="EMBL/GenBank/DDBJ databases">
        <authorList>
            <person name="Krishnakumar V."/>
            <person name="Cheung F."/>
            <person name="Xiao Y."/>
            <person name="Chan A."/>
            <person name="Moskal W.A."/>
            <person name="Town C.D."/>
        </authorList>
    </citation>
    <scope>NUCLEOTIDE SEQUENCE</scope>
</reference>
<dbReference type="AlphaFoldDB" id="B7FFH8"/>
<accession>B7FFH8</accession>
<organism evidence="1">
    <name type="scientific">Medicago truncatula</name>
    <name type="common">Barrel medic</name>
    <name type="synonym">Medicago tribuloides</name>
    <dbReference type="NCBI Taxonomy" id="3880"/>
    <lineage>
        <taxon>Eukaryota</taxon>
        <taxon>Viridiplantae</taxon>
        <taxon>Streptophyta</taxon>
        <taxon>Embryophyta</taxon>
        <taxon>Tracheophyta</taxon>
        <taxon>Spermatophyta</taxon>
        <taxon>Magnoliopsida</taxon>
        <taxon>eudicotyledons</taxon>
        <taxon>Gunneridae</taxon>
        <taxon>Pentapetalae</taxon>
        <taxon>rosids</taxon>
        <taxon>fabids</taxon>
        <taxon>Fabales</taxon>
        <taxon>Fabaceae</taxon>
        <taxon>Papilionoideae</taxon>
        <taxon>50 kb inversion clade</taxon>
        <taxon>NPAAA clade</taxon>
        <taxon>Hologalegina</taxon>
        <taxon>IRL clade</taxon>
        <taxon>Trifolieae</taxon>
        <taxon>Medicago</taxon>
    </lineage>
</organism>
<sequence>MQAQLIKAKENLTKILTSKDVKATLLELVERNEINRSLLTLLDENISSAHGANQNLWCTYFIGDIEISAYFPCCRSKLQNTWRSSVGLFSNTLQFSVDSMFCFLLYYHHLWKTVPSIIVSNMRYIILSLL</sequence>